<comment type="subunit">
    <text evidence="6">Homopentamer. Pentaxin (or pentraxin) have a discoid arrangement of 5 non-covalently bound subunits.</text>
</comment>
<dbReference type="PRINTS" id="PR00895">
    <property type="entry name" value="PENTAXIN"/>
</dbReference>
<keyword evidence="2 6" id="KW-0106">Calcium</keyword>
<dbReference type="HOGENOM" id="CLU_1572501_0_0_1"/>
<comment type="subcellular location">
    <subcellularLocation>
        <location evidence="6">Secreted</location>
    </subcellularLocation>
</comment>
<gene>
    <name evidence="8" type="ORF">NEMVEDRAFT_v1g222196</name>
</gene>
<accession>A7T4G0</accession>
<sequence length="170" mass="18739">MAQYLAYQGTLINRYFDKDGLRDNNWHLLCFSWRSSDGSYKIYLDGVILKSSSNYQTGHSIQSGGVLAIGQDQDSVGGDYDATQSFVGSLSGVNIWQTVLGDDVIQAMSAGCNMWSGDAVSWLQLRRAKITGVTIKPYAECSLPAALCGVKNVYVPCKKNWNCWVLPAHR</sequence>
<dbReference type="Proteomes" id="UP000001593">
    <property type="component" value="Unassembled WGS sequence"/>
</dbReference>
<dbReference type="Gene3D" id="2.60.120.200">
    <property type="match status" value="1"/>
</dbReference>
<dbReference type="InterPro" id="IPR013320">
    <property type="entry name" value="ConA-like_dom_sf"/>
</dbReference>
<keyword evidence="4" id="KW-0325">Glycoprotein</keyword>
<comment type="cofactor">
    <cofactor evidence="6">
        <name>Ca(2+)</name>
        <dbReference type="ChEBI" id="CHEBI:29108"/>
    </cofactor>
    <text evidence="6">Binds 2 calcium ions per subunit.</text>
</comment>
<dbReference type="SMART" id="SM00159">
    <property type="entry name" value="PTX"/>
    <property type="match status" value="1"/>
</dbReference>
<comment type="caution">
    <text evidence="5">Lacks conserved residue(s) required for the propagation of feature annotation.</text>
</comment>
<evidence type="ECO:0000256" key="4">
    <source>
        <dbReference type="ARBA" id="ARBA00023180"/>
    </source>
</evidence>
<evidence type="ECO:0000256" key="1">
    <source>
        <dbReference type="ARBA" id="ARBA00022723"/>
    </source>
</evidence>
<proteinExistence type="inferred from homology"/>
<dbReference type="PANTHER" id="PTHR19277">
    <property type="entry name" value="PENTRAXIN"/>
    <property type="match status" value="1"/>
</dbReference>
<protein>
    <recommendedName>
        <fullName evidence="6">Pentraxin family member</fullName>
    </recommendedName>
</protein>
<name>A7T4G0_NEMVE</name>
<evidence type="ECO:0000256" key="5">
    <source>
        <dbReference type="PROSITE-ProRule" id="PRU01172"/>
    </source>
</evidence>
<comment type="similarity">
    <text evidence="6">Belongs to the pentraxin family.</text>
</comment>
<evidence type="ECO:0000313" key="9">
    <source>
        <dbReference type="Proteomes" id="UP000001593"/>
    </source>
</evidence>
<dbReference type="PROSITE" id="PS51828">
    <property type="entry name" value="PTX_2"/>
    <property type="match status" value="1"/>
</dbReference>
<feature type="domain" description="Pentraxin (PTX)" evidence="7">
    <location>
        <begin position="1"/>
        <end position="141"/>
    </location>
</feature>
<keyword evidence="3" id="KW-1015">Disulfide bond</keyword>
<evidence type="ECO:0000256" key="2">
    <source>
        <dbReference type="ARBA" id="ARBA00022837"/>
    </source>
</evidence>
<dbReference type="InterPro" id="IPR051360">
    <property type="entry name" value="Neuronal_Pentraxin_Related"/>
</dbReference>
<dbReference type="InParanoid" id="A7T4G0"/>
<dbReference type="GO" id="GO:0046872">
    <property type="term" value="F:metal ion binding"/>
    <property type="evidence" value="ECO:0007669"/>
    <property type="project" value="UniProtKB-KW"/>
</dbReference>
<evidence type="ECO:0000259" key="7">
    <source>
        <dbReference type="PROSITE" id="PS51828"/>
    </source>
</evidence>
<dbReference type="STRING" id="45351.A7T4G0"/>
<keyword evidence="1 6" id="KW-0479">Metal-binding</keyword>
<reference evidence="8 9" key="1">
    <citation type="journal article" date="2007" name="Science">
        <title>Sea anemone genome reveals ancestral eumetazoan gene repertoire and genomic organization.</title>
        <authorList>
            <person name="Putnam N.H."/>
            <person name="Srivastava M."/>
            <person name="Hellsten U."/>
            <person name="Dirks B."/>
            <person name="Chapman J."/>
            <person name="Salamov A."/>
            <person name="Terry A."/>
            <person name="Shapiro H."/>
            <person name="Lindquist E."/>
            <person name="Kapitonov V.V."/>
            <person name="Jurka J."/>
            <person name="Genikhovich G."/>
            <person name="Grigoriev I.V."/>
            <person name="Lucas S.M."/>
            <person name="Steele R.E."/>
            <person name="Finnerty J.R."/>
            <person name="Technau U."/>
            <person name="Martindale M.Q."/>
            <person name="Rokhsar D.S."/>
        </authorList>
    </citation>
    <scope>NUCLEOTIDE SEQUENCE [LARGE SCALE GENOMIC DNA]</scope>
    <source>
        <strain evidence="9">CH2 X CH6</strain>
    </source>
</reference>
<dbReference type="OMA" id="FCINNEH"/>
<keyword evidence="9" id="KW-1185">Reference proteome</keyword>
<dbReference type="AlphaFoldDB" id="A7T4G0"/>
<dbReference type="PANTHER" id="PTHR19277:SF161">
    <property type="entry name" value="LAMININ G DOMAIN-CONTAINING PROTEIN"/>
    <property type="match status" value="1"/>
</dbReference>
<dbReference type="PhylomeDB" id="A7T4G0"/>
<dbReference type="InterPro" id="IPR001759">
    <property type="entry name" value="PTX_dom"/>
</dbReference>
<dbReference type="EMBL" id="DS470865">
    <property type="protein sequence ID" value="EDO29155.1"/>
    <property type="molecule type" value="Genomic_DNA"/>
</dbReference>
<evidence type="ECO:0000256" key="6">
    <source>
        <dbReference type="RuleBase" id="RU362112"/>
    </source>
</evidence>
<organism evidence="8 9">
    <name type="scientific">Nematostella vectensis</name>
    <name type="common">Starlet sea anemone</name>
    <dbReference type="NCBI Taxonomy" id="45351"/>
    <lineage>
        <taxon>Eukaryota</taxon>
        <taxon>Metazoa</taxon>
        <taxon>Cnidaria</taxon>
        <taxon>Anthozoa</taxon>
        <taxon>Hexacorallia</taxon>
        <taxon>Actiniaria</taxon>
        <taxon>Edwardsiidae</taxon>
        <taxon>Nematostella</taxon>
    </lineage>
</organism>
<dbReference type="GO" id="GO:0005576">
    <property type="term" value="C:extracellular region"/>
    <property type="evidence" value="ECO:0007669"/>
    <property type="project" value="UniProtKB-SubCell"/>
</dbReference>
<dbReference type="SUPFAM" id="SSF49899">
    <property type="entry name" value="Concanavalin A-like lectins/glucanases"/>
    <property type="match status" value="1"/>
</dbReference>
<dbReference type="Pfam" id="PF00354">
    <property type="entry name" value="Pentaxin"/>
    <property type="match status" value="1"/>
</dbReference>
<evidence type="ECO:0000256" key="3">
    <source>
        <dbReference type="ARBA" id="ARBA00023157"/>
    </source>
</evidence>
<evidence type="ECO:0000313" key="8">
    <source>
        <dbReference type="EMBL" id="EDO29155.1"/>
    </source>
</evidence>